<evidence type="ECO:0000313" key="1">
    <source>
        <dbReference type="EMBL" id="EFE50537.1"/>
    </source>
</evidence>
<sequence length="58" mass="6645">MEHTHNCVSFFIRLIDKVLPIPHFKRQHCTASGYRAAINDAEMRFFSQSGCPCSGFQL</sequence>
<dbReference type="EMBL" id="ADBF01000016">
    <property type="protein sequence ID" value="EFE50537.1"/>
    <property type="molecule type" value="Genomic_DNA"/>
</dbReference>
<reference evidence="1 2" key="1">
    <citation type="submission" date="2010-02" db="EMBL/GenBank/DDBJ databases">
        <authorList>
            <person name="Weinstock G."/>
            <person name="Sodergren E."/>
            <person name="Clifton S."/>
            <person name="Fulton L."/>
            <person name="Fulton B."/>
            <person name="Courtney L."/>
            <person name="Fronick C."/>
            <person name="Harrison M."/>
            <person name="Strong C."/>
            <person name="Farmer C."/>
            <person name="Delahaunty K."/>
            <person name="Markovic C."/>
            <person name="Hall O."/>
            <person name="Minx P."/>
            <person name="Tomlinson C."/>
            <person name="Mitreva M."/>
            <person name="Nelson J."/>
            <person name="Hou S."/>
            <person name="Wollam A."/>
            <person name="Pepin K.H."/>
            <person name="Johnson M."/>
            <person name="Bhonagiri V."/>
            <person name="Zhang X."/>
            <person name="Suruliraj S."/>
            <person name="Warren W."/>
            <person name="Chinwalla A."/>
            <person name="Mardis E.R."/>
            <person name="Wilson R.K."/>
        </authorList>
    </citation>
    <scope>NUCLEOTIDE SEQUENCE [LARGE SCALE GENOMIC DNA]</scope>
    <source>
        <strain evidence="1 2">ATCC 29315</strain>
    </source>
</reference>
<proteinExistence type="predicted"/>
<accession>D4DNR1</accession>
<dbReference type="Proteomes" id="UP000005536">
    <property type="component" value="Unassembled WGS sequence"/>
</dbReference>
<organism evidence="1 2">
    <name type="scientific">Neisseria elongata subsp. glycolytica ATCC 29315</name>
    <dbReference type="NCBI Taxonomy" id="546263"/>
    <lineage>
        <taxon>Bacteria</taxon>
        <taxon>Pseudomonadati</taxon>
        <taxon>Pseudomonadota</taxon>
        <taxon>Betaproteobacteria</taxon>
        <taxon>Neisseriales</taxon>
        <taxon>Neisseriaceae</taxon>
        <taxon>Neisseria</taxon>
    </lineage>
</organism>
<name>D4DNR1_NEIEG</name>
<comment type="caution">
    <text evidence="1">The sequence shown here is derived from an EMBL/GenBank/DDBJ whole genome shotgun (WGS) entry which is preliminary data.</text>
</comment>
<gene>
    <name evidence="1" type="ORF">NEIELOOT_00695</name>
</gene>
<protein>
    <submittedName>
        <fullName evidence="1">Uncharacterized protein</fullName>
    </submittedName>
</protein>
<dbReference type="AlphaFoldDB" id="D4DNR1"/>
<evidence type="ECO:0000313" key="2">
    <source>
        <dbReference type="Proteomes" id="UP000005536"/>
    </source>
</evidence>